<dbReference type="PANTHER" id="PTHR35307">
    <property type="entry name" value="PROTEIN, PUTATIVE-RELATED"/>
    <property type="match status" value="1"/>
</dbReference>
<feature type="transmembrane region" description="Helical" evidence="1">
    <location>
        <begin position="20"/>
        <end position="44"/>
    </location>
</feature>
<gene>
    <name evidence="2" type="ORF">HanXRQr2_Chr11g0517381</name>
</gene>
<proteinExistence type="predicted"/>
<evidence type="ECO:0000313" key="2">
    <source>
        <dbReference type="EMBL" id="KAF5784254.1"/>
    </source>
</evidence>
<reference evidence="2" key="1">
    <citation type="journal article" date="2017" name="Nature">
        <title>The sunflower genome provides insights into oil metabolism, flowering and Asterid evolution.</title>
        <authorList>
            <person name="Badouin H."/>
            <person name="Gouzy J."/>
            <person name="Grassa C.J."/>
            <person name="Murat F."/>
            <person name="Staton S.E."/>
            <person name="Cottret L."/>
            <person name="Lelandais-Briere C."/>
            <person name="Owens G.L."/>
            <person name="Carrere S."/>
            <person name="Mayjonade B."/>
            <person name="Legrand L."/>
            <person name="Gill N."/>
            <person name="Kane N.C."/>
            <person name="Bowers J.E."/>
            <person name="Hubner S."/>
            <person name="Bellec A."/>
            <person name="Berard A."/>
            <person name="Berges H."/>
            <person name="Blanchet N."/>
            <person name="Boniface M.C."/>
            <person name="Brunel D."/>
            <person name="Catrice O."/>
            <person name="Chaidir N."/>
            <person name="Claudel C."/>
            <person name="Donnadieu C."/>
            <person name="Faraut T."/>
            <person name="Fievet G."/>
            <person name="Helmstetter N."/>
            <person name="King M."/>
            <person name="Knapp S.J."/>
            <person name="Lai Z."/>
            <person name="Le Paslier M.C."/>
            <person name="Lippi Y."/>
            <person name="Lorenzon L."/>
            <person name="Mandel J.R."/>
            <person name="Marage G."/>
            <person name="Marchand G."/>
            <person name="Marquand E."/>
            <person name="Bret-Mestries E."/>
            <person name="Morien E."/>
            <person name="Nambeesan S."/>
            <person name="Nguyen T."/>
            <person name="Pegot-Espagnet P."/>
            <person name="Pouilly N."/>
            <person name="Raftis F."/>
            <person name="Sallet E."/>
            <person name="Schiex T."/>
            <person name="Thomas J."/>
            <person name="Vandecasteele C."/>
            <person name="Vares D."/>
            <person name="Vear F."/>
            <person name="Vautrin S."/>
            <person name="Crespi M."/>
            <person name="Mangin B."/>
            <person name="Burke J.M."/>
            <person name="Salse J."/>
            <person name="Munos S."/>
            <person name="Vincourt P."/>
            <person name="Rieseberg L.H."/>
            <person name="Langlade N.B."/>
        </authorList>
    </citation>
    <scope>NUCLEOTIDE SEQUENCE</scope>
    <source>
        <tissue evidence="2">Leaves</tissue>
    </source>
</reference>
<evidence type="ECO:0000256" key="1">
    <source>
        <dbReference type="SAM" id="Phobius"/>
    </source>
</evidence>
<feature type="transmembrane region" description="Helical" evidence="1">
    <location>
        <begin position="88"/>
        <end position="106"/>
    </location>
</feature>
<dbReference type="Proteomes" id="UP000215914">
    <property type="component" value="Unassembled WGS sequence"/>
</dbReference>
<feature type="transmembrane region" description="Helical" evidence="1">
    <location>
        <begin position="213"/>
        <end position="236"/>
    </location>
</feature>
<feature type="transmembrane region" description="Helical" evidence="1">
    <location>
        <begin position="339"/>
        <end position="368"/>
    </location>
</feature>
<reference evidence="2" key="2">
    <citation type="submission" date="2020-06" db="EMBL/GenBank/DDBJ databases">
        <title>Helianthus annuus Genome sequencing and assembly Release 2.</title>
        <authorList>
            <person name="Gouzy J."/>
            <person name="Langlade N."/>
            <person name="Munos S."/>
        </authorList>
    </citation>
    <scope>NUCLEOTIDE SEQUENCE</scope>
    <source>
        <tissue evidence="2">Leaves</tissue>
    </source>
</reference>
<feature type="transmembrane region" description="Helical" evidence="1">
    <location>
        <begin position="137"/>
        <end position="161"/>
    </location>
</feature>
<dbReference type="EMBL" id="MNCJ02000326">
    <property type="protein sequence ID" value="KAF5784254.1"/>
    <property type="molecule type" value="Genomic_DNA"/>
</dbReference>
<dbReference type="AlphaFoldDB" id="A0A9K3HT45"/>
<dbReference type="OrthoDB" id="1915303at2759"/>
<organism evidence="2 3">
    <name type="scientific">Helianthus annuus</name>
    <name type="common">Common sunflower</name>
    <dbReference type="NCBI Taxonomy" id="4232"/>
    <lineage>
        <taxon>Eukaryota</taxon>
        <taxon>Viridiplantae</taxon>
        <taxon>Streptophyta</taxon>
        <taxon>Embryophyta</taxon>
        <taxon>Tracheophyta</taxon>
        <taxon>Spermatophyta</taxon>
        <taxon>Magnoliopsida</taxon>
        <taxon>eudicotyledons</taxon>
        <taxon>Gunneridae</taxon>
        <taxon>Pentapetalae</taxon>
        <taxon>asterids</taxon>
        <taxon>campanulids</taxon>
        <taxon>Asterales</taxon>
        <taxon>Asteraceae</taxon>
        <taxon>Asteroideae</taxon>
        <taxon>Heliantheae alliance</taxon>
        <taxon>Heliantheae</taxon>
        <taxon>Helianthus</taxon>
    </lineage>
</organism>
<protein>
    <submittedName>
        <fullName evidence="2">Uncharacterized protein</fullName>
    </submittedName>
</protein>
<dbReference type="PANTHER" id="PTHR35307:SF9">
    <property type="entry name" value="TRANSMEMBRANE PROTEIN"/>
    <property type="match status" value="1"/>
</dbReference>
<evidence type="ECO:0000313" key="3">
    <source>
        <dbReference type="Proteomes" id="UP000215914"/>
    </source>
</evidence>
<comment type="caution">
    <text evidence="2">The sequence shown here is derived from an EMBL/GenBank/DDBJ whole genome shotgun (WGS) entry which is preliminary data.</text>
</comment>
<dbReference type="Gramene" id="mRNA:HanXRQr2_Chr11g0517381">
    <property type="protein sequence ID" value="CDS:HanXRQr2_Chr11g0517381.1"/>
    <property type="gene ID" value="HanXRQr2_Chr11g0517381"/>
</dbReference>
<feature type="transmembrane region" description="Helical" evidence="1">
    <location>
        <begin position="56"/>
        <end position="76"/>
    </location>
</feature>
<accession>A0A9K3HT45</accession>
<sequence length="719" mass="82087">MSSPSPEANDSKMLSTEEVMMPWVGLYVAVASLICIIAMAADVVRAMWQWKFWFPNRFFTLNAATITLIGIAMKLPVDLSDEFFNEKMVSIFFLATMLANFLPSLGLMDDKELLMNITALAVLLITIVVNMEIQSIMLSLLGVVTFCLLPILYPFSVALTVSTIRNGLEHRYKVAQAAQQEVSRDQGEMFSTEGLELYVKQYWMMAETHNPQFVIACSPVSSAFRVMCLIVAMILGSTTDFSNTGFKELGTTKYKWSLPIIFVVQSIGIFVGSIAPIFRCFTSVGHYSLSRKLSKNHLNVFRVEKHWIQRLQQWKRYHVHSHIPGRHLKIVFHYVKNSFLNFCMALHIGVLVTCKIACLVPRAFLILLSCCWKLFKSILKWFKNVVSTSNPNVSSEIEDYASYVVQIEEEEKLSKRILRNTLHSITQLLNKENEQRNLMMVLEKSKGFHGVVEFDSDPAQPLFRGETHNYCWSLVVVTLTAIAIALPRIANVHINGLIAGMREGLEIVRHIEECLDANGELVNERKSARRVWKEVEVYRTWLHINLQKKTHKEKTSEEILTWLGKEAEKIRERFINSKKSIIEHSRYEFILASSMYRTSKTLLMCSGEQEMNGEALFKRISTIIADVLLACFTNLPRVIKLKCHHNAIEKRGDNIRIAAQLLGKSKKIFEKLKERQLPNIDQDSMGQIDKWRVLSKSQIPDGGASLDKIQSSFQVAMDP</sequence>
<keyword evidence="1" id="KW-0812">Transmembrane</keyword>
<name>A0A9K3HT45_HELAN</name>
<feature type="transmembrane region" description="Helical" evidence="1">
    <location>
        <begin position="256"/>
        <end position="281"/>
    </location>
</feature>
<keyword evidence="3" id="KW-1185">Reference proteome</keyword>
<feature type="transmembrane region" description="Helical" evidence="1">
    <location>
        <begin position="113"/>
        <end position="131"/>
    </location>
</feature>
<keyword evidence="1" id="KW-0472">Membrane</keyword>
<keyword evidence="1" id="KW-1133">Transmembrane helix</keyword>